<dbReference type="RefSeq" id="XP_042928995.1">
    <property type="nucleotide sequence ID" value="XM_043059082.1"/>
</dbReference>
<evidence type="ECO:0000256" key="1">
    <source>
        <dbReference type="SAM" id="MobiDB-lite"/>
    </source>
</evidence>
<dbReference type="Gramene" id="PNW89086">
    <property type="protein sequence ID" value="PNW89086"/>
    <property type="gene ID" value="CHLRE_01g067647v5"/>
</dbReference>
<feature type="compositionally biased region" description="Low complexity" evidence="1">
    <location>
        <begin position="70"/>
        <end position="79"/>
    </location>
</feature>
<dbReference type="AlphaFoldDB" id="A0A2K3E8H2"/>
<protein>
    <submittedName>
        <fullName evidence="2">Uncharacterized protein</fullName>
    </submittedName>
</protein>
<dbReference type="GeneID" id="5725803"/>
<sequence length="264" mass="26810">MEVETAPAAGPAPRGCRGGPGRGRSAAPRVPPSPRRSSPDPSSRRSHRLAAASVPAPVPLEGRLDDMEVEPVPAAAGPEPRGGSGGRWRTTAQRSPPSPRLPSPDPSLRRSRRSAQAPVQTSAAAAGGQSGGGGGEPGGGAGAVGVGPDPDMGGGECDYGTILSAADVVALLADHDEAPSPGTTFEAVLQQALWDASEQFAVCCRGTGSALILRSLRGDVRAWEREWVADGGPPVCPRGLVPQLLKVAARADAELVRALWAGPF</sequence>
<dbReference type="InParanoid" id="A0A2K3E8H2"/>
<evidence type="ECO:0000313" key="3">
    <source>
        <dbReference type="Proteomes" id="UP000006906"/>
    </source>
</evidence>
<dbReference type="EMBL" id="CM008962">
    <property type="protein sequence ID" value="PNW89086.1"/>
    <property type="molecule type" value="Genomic_DNA"/>
</dbReference>
<accession>A0A2K3E8H2</accession>
<dbReference type="Proteomes" id="UP000006906">
    <property type="component" value="Chromosome 1"/>
</dbReference>
<feature type="compositionally biased region" description="Pro residues" evidence="1">
    <location>
        <begin position="96"/>
        <end position="105"/>
    </location>
</feature>
<name>A0A2K3E8H2_CHLRE</name>
<proteinExistence type="predicted"/>
<feature type="compositionally biased region" description="Low complexity" evidence="1">
    <location>
        <begin position="1"/>
        <end position="15"/>
    </location>
</feature>
<gene>
    <name evidence="2" type="ORF">CHLRE_01g067647v5</name>
</gene>
<feature type="region of interest" description="Disordered" evidence="1">
    <location>
        <begin position="1"/>
        <end position="152"/>
    </location>
</feature>
<feature type="compositionally biased region" description="Low complexity" evidence="1">
    <location>
        <begin position="114"/>
        <end position="127"/>
    </location>
</feature>
<keyword evidence="3" id="KW-1185">Reference proteome</keyword>
<feature type="compositionally biased region" description="Gly residues" evidence="1">
    <location>
        <begin position="128"/>
        <end position="145"/>
    </location>
</feature>
<reference evidence="2 3" key="1">
    <citation type="journal article" date="2007" name="Science">
        <title>The Chlamydomonas genome reveals the evolution of key animal and plant functions.</title>
        <authorList>
            <person name="Merchant S.S."/>
            <person name="Prochnik S.E."/>
            <person name="Vallon O."/>
            <person name="Harris E.H."/>
            <person name="Karpowicz S.J."/>
            <person name="Witman G.B."/>
            <person name="Terry A."/>
            <person name="Salamov A."/>
            <person name="Fritz-Laylin L.K."/>
            <person name="Marechal-Drouard L."/>
            <person name="Marshall W.F."/>
            <person name="Qu L.H."/>
            <person name="Nelson D.R."/>
            <person name="Sanderfoot A.A."/>
            <person name="Spalding M.H."/>
            <person name="Kapitonov V.V."/>
            <person name="Ren Q."/>
            <person name="Ferris P."/>
            <person name="Lindquist E."/>
            <person name="Shapiro H."/>
            <person name="Lucas S.M."/>
            <person name="Grimwood J."/>
            <person name="Schmutz J."/>
            <person name="Cardol P."/>
            <person name="Cerutti H."/>
            <person name="Chanfreau G."/>
            <person name="Chen C.L."/>
            <person name="Cognat V."/>
            <person name="Croft M.T."/>
            <person name="Dent R."/>
            <person name="Dutcher S."/>
            <person name="Fernandez E."/>
            <person name="Fukuzawa H."/>
            <person name="Gonzalez-Ballester D."/>
            <person name="Gonzalez-Halphen D."/>
            <person name="Hallmann A."/>
            <person name="Hanikenne M."/>
            <person name="Hippler M."/>
            <person name="Inwood W."/>
            <person name="Jabbari K."/>
            <person name="Kalanon M."/>
            <person name="Kuras R."/>
            <person name="Lefebvre P.A."/>
            <person name="Lemaire S.D."/>
            <person name="Lobanov A.V."/>
            <person name="Lohr M."/>
            <person name="Manuell A."/>
            <person name="Meier I."/>
            <person name="Mets L."/>
            <person name="Mittag M."/>
            <person name="Mittelmeier T."/>
            <person name="Moroney J.V."/>
            <person name="Moseley J."/>
            <person name="Napoli C."/>
            <person name="Nedelcu A.M."/>
            <person name="Niyogi K."/>
            <person name="Novoselov S.V."/>
            <person name="Paulsen I.T."/>
            <person name="Pazour G."/>
            <person name="Purton S."/>
            <person name="Ral J.P."/>
            <person name="Riano-Pachon D.M."/>
            <person name="Riekhof W."/>
            <person name="Rymarquis L."/>
            <person name="Schroda M."/>
            <person name="Stern D."/>
            <person name="Umen J."/>
            <person name="Willows R."/>
            <person name="Wilson N."/>
            <person name="Zimmer S.L."/>
            <person name="Allmer J."/>
            <person name="Balk J."/>
            <person name="Bisova K."/>
            <person name="Chen C.J."/>
            <person name="Elias M."/>
            <person name="Gendler K."/>
            <person name="Hauser C."/>
            <person name="Lamb M.R."/>
            <person name="Ledford H."/>
            <person name="Long J.C."/>
            <person name="Minagawa J."/>
            <person name="Page M.D."/>
            <person name="Pan J."/>
            <person name="Pootakham W."/>
            <person name="Roje S."/>
            <person name="Rose A."/>
            <person name="Stahlberg E."/>
            <person name="Terauchi A.M."/>
            <person name="Yang P."/>
            <person name="Ball S."/>
            <person name="Bowler C."/>
            <person name="Dieckmann C.L."/>
            <person name="Gladyshev V.N."/>
            <person name="Green P."/>
            <person name="Jorgensen R."/>
            <person name="Mayfield S."/>
            <person name="Mueller-Roeber B."/>
            <person name="Rajamani S."/>
            <person name="Sayre R.T."/>
            <person name="Brokstein P."/>
            <person name="Dubchak I."/>
            <person name="Goodstein D."/>
            <person name="Hornick L."/>
            <person name="Huang Y.W."/>
            <person name="Jhaveri J."/>
            <person name="Luo Y."/>
            <person name="Martinez D."/>
            <person name="Ngau W.C."/>
            <person name="Otillar B."/>
            <person name="Poliakov A."/>
            <person name="Porter A."/>
            <person name="Szajkowski L."/>
            <person name="Werner G."/>
            <person name="Zhou K."/>
            <person name="Grigoriev I.V."/>
            <person name="Rokhsar D.S."/>
            <person name="Grossman A.R."/>
        </authorList>
    </citation>
    <scope>NUCLEOTIDE SEQUENCE [LARGE SCALE GENOMIC DNA]</scope>
    <source>
        <strain evidence="3">CC-503</strain>
    </source>
</reference>
<dbReference type="KEGG" id="cre:CHLRE_01g067647v5"/>
<organism evidence="2 3">
    <name type="scientific">Chlamydomonas reinhardtii</name>
    <name type="common">Chlamydomonas smithii</name>
    <dbReference type="NCBI Taxonomy" id="3055"/>
    <lineage>
        <taxon>Eukaryota</taxon>
        <taxon>Viridiplantae</taxon>
        <taxon>Chlorophyta</taxon>
        <taxon>core chlorophytes</taxon>
        <taxon>Chlorophyceae</taxon>
        <taxon>CS clade</taxon>
        <taxon>Chlamydomonadales</taxon>
        <taxon>Chlamydomonadaceae</taxon>
        <taxon>Chlamydomonas</taxon>
    </lineage>
</organism>
<evidence type="ECO:0000313" key="2">
    <source>
        <dbReference type="EMBL" id="PNW89086.1"/>
    </source>
</evidence>